<dbReference type="Pfam" id="PF02171">
    <property type="entry name" value="Piwi"/>
    <property type="match status" value="1"/>
</dbReference>
<dbReference type="SMART" id="SM01163">
    <property type="entry name" value="DUF1785"/>
    <property type="match status" value="1"/>
</dbReference>
<dbReference type="Proteomes" id="UP000053201">
    <property type="component" value="Unassembled WGS sequence"/>
</dbReference>
<dbReference type="PANTHER" id="PTHR22891">
    <property type="entry name" value="EUKARYOTIC TRANSLATION INITIATION FACTOR 2C"/>
    <property type="match status" value="1"/>
</dbReference>
<dbReference type="eggNOG" id="KOG1041">
    <property type="taxonomic scope" value="Eukaryota"/>
</dbReference>
<dbReference type="InParanoid" id="A0A0L0HV20"/>
<dbReference type="SUPFAM" id="SSF101690">
    <property type="entry name" value="PAZ domain"/>
    <property type="match status" value="1"/>
</dbReference>
<proteinExistence type="inferred from homology"/>
<dbReference type="PROSITE" id="PS50821">
    <property type="entry name" value="PAZ"/>
    <property type="match status" value="1"/>
</dbReference>
<comment type="similarity">
    <text evidence="1">Belongs to the argonaute family.</text>
</comment>
<dbReference type="SUPFAM" id="SSF53098">
    <property type="entry name" value="Ribonuclease H-like"/>
    <property type="match status" value="1"/>
</dbReference>
<dbReference type="CDD" id="cd04657">
    <property type="entry name" value="Piwi_ago-like"/>
    <property type="match status" value="1"/>
</dbReference>
<dbReference type="GeneID" id="27684173"/>
<dbReference type="Pfam" id="PF08699">
    <property type="entry name" value="ArgoL1"/>
    <property type="match status" value="1"/>
</dbReference>
<keyword evidence="6" id="KW-1185">Reference proteome</keyword>
<protein>
    <recommendedName>
        <fullName evidence="7">Piwi domain-containing protein</fullName>
    </recommendedName>
</protein>
<dbReference type="Pfam" id="PF16487">
    <property type="entry name" value="ArgoMid"/>
    <property type="match status" value="1"/>
</dbReference>
<dbReference type="VEuPathDB" id="FungiDB:SPPG_00449"/>
<dbReference type="InterPro" id="IPR036085">
    <property type="entry name" value="PAZ_dom_sf"/>
</dbReference>
<dbReference type="Gene3D" id="3.40.50.2300">
    <property type="match status" value="1"/>
</dbReference>
<dbReference type="InterPro" id="IPR045246">
    <property type="entry name" value="Piwi_ago-like"/>
</dbReference>
<dbReference type="Pfam" id="PF16486">
    <property type="entry name" value="ArgoN"/>
    <property type="match status" value="1"/>
</dbReference>
<dbReference type="PROSITE" id="PS50822">
    <property type="entry name" value="PIWI"/>
    <property type="match status" value="1"/>
</dbReference>
<feature type="domain" description="Piwi" evidence="4">
    <location>
        <begin position="558"/>
        <end position="871"/>
    </location>
</feature>
<accession>A0A0L0HV20</accession>
<evidence type="ECO:0008006" key="7">
    <source>
        <dbReference type="Google" id="ProtNLM"/>
    </source>
</evidence>
<evidence type="ECO:0000259" key="4">
    <source>
        <dbReference type="PROSITE" id="PS50822"/>
    </source>
</evidence>
<dbReference type="SMART" id="SM00949">
    <property type="entry name" value="PAZ"/>
    <property type="match status" value="1"/>
</dbReference>
<sequence>MTARPPSTARPPTGAPITTVAFPKRPGFGSVGKPISIIANHWPTLSTPTKPVYQYDVEIKPAASILINRKVFNLVVAAEENREYFTPRSRMIVFDGRKIAYAPEKLNLGTAEAVMLSTILPEEDNGPERRTSPPPRAPREEGPPPRESKFTVAIKFAVTVDMTRLVNFLEGRVPSIQTPQDALNVFDVILRHHASKIPGCVPSGRGWYLQNLFSRSPQDRYLGGGAEAWNGCKLSMRPGQQKMFLNADLSTTAFLAPGPLIEVSKRILETTDQTFQRELHEGDIRRLQRSLRNFQVKTTHRATGRKKYRISEISITPASRTMFDYEGEGTRRKISVQGYFEQVYGIRLRYPHLPCVVTGQRDRRIYLPMEVCEIPPGQRIIRKLDEKQTSRMISIAQQRPTDRLNRTSDAINQLVGTVREGTDYRDNEYLRAFDLRVGRQPSILQARLLDTPTISYHPKSREKEVTPRDGTWNLRDKMVAFGKTLSSWAVLVFAPSERVRNDAVDKFVRQLVSTCKNTGLQITEEKPPLRYGSDNNIENNLKAAFMDAGQGCRKKPQMILVVLPDTNPRRYAEIKRVSDTVIGIITQCVQSRHVFKANVQYCANLCLKMNVKLGGFNSFLSAKQLNFISETETIVIGADITHPGPGEGESRPSIAAMVGSLDAQCSRFAATLRIQRSPAGTRRNDIIQDVYGMTTELLRAFYRTTNRKPARIVFYRDGASEGQFNEIRQTEIAAVKRACTDIEKLSGSGKEYNPPISFIVVTKRHHTRFFPKRGEDADRSGNCRPGTVVDKTITHPSDYDFLLNSHPGLQGTSRSAHYHVLHDENKLSPDTLHQMTYKLCYLYARSTRAVSVCPPIYYADLVAARARFHFKGMEWSEESSGTAGSEAARAWDERFARVRDDLKQVMYYM</sequence>
<dbReference type="Pfam" id="PF02170">
    <property type="entry name" value="PAZ"/>
    <property type="match status" value="1"/>
</dbReference>
<dbReference type="AlphaFoldDB" id="A0A0L0HV20"/>
<evidence type="ECO:0000256" key="2">
    <source>
        <dbReference type="SAM" id="MobiDB-lite"/>
    </source>
</evidence>
<dbReference type="InterPro" id="IPR012337">
    <property type="entry name" value="RNaseH-like_sf"/>
</dbReference>
<dbReference type="InterPro" id="IPR014811">
    <property type="entry name" value="ArgoL1"/>
</dbReference>
<dbReference type="OrthoDB" id="10252740at2759"/>
<dbReference type="RefSeq" id="XP_016612784.1">
    <property type="nucleotide sequence ID" value="XM_016748775.1"/>
</dbReference>
<dbReference type="InterPro" id="IPR032474">
    <property type="entry name" value="Argonaute_N"/>
</dbReference>
<dbReference type="CDD" id="cd02846">
    <property type="entry name" value="PAZ_argonaute_like"/>
    <property type="match status" value="1"/>
</dbReference>
<dbReference type="STRING" id="645134.A0A0L0HV20"/>
<dbReference type="InterPro" id="IPR003165">
    <property type="entry name" value="Piwi"/>
</dbReference>
<evidence type="ECO:0000259" key="3">
    <source>
        <dbReference type="PROSITE" id="PS50821"/>
    </source>
</evidence>
<dbReference type="Gene3D" id="2.170.260.10">
    <property type="entry name" value="paz domain"/>
    <property type="match status" value="1"/>
</dbReference>
<evidence type="ECO:0000256" key="1">
    <source>
        <dbReference type="RuleBase" id="RU361178"/>
    </source>
</evidence>
<evidence type="ECO:0000313" key="6">
    <source>
        <dbReference type="Proteomes" id="UP000053201"/>
    </source>
</evidence>
<feature type="domain" description="PAZ" evidence="3">
    <location>
        <begin position="259"/>
        <end position="376"/>
    </location>
</feature>
<evidence type="ECO:0000313" key="5">
    <source>
        <dbReference type="EMBL" id="KND04745.1"/>
    </source>
</evidence>
<dbReference type="InterPro" id="IPR036397">
    <property type="entry name" value="RNaseH_sf"/>
</dbReference>
<organism evidence="5 6">
    <name type="scientific">Spizellomyces punctatus (strain DAOM BR117)</name>
    <dbReference type="NCBI Taxonomy" id="645134"/>
    <lineage>
        <taxon>Eukaryota</taxon>
        <taxon>Fungi</taxon>
        <taxon>Fungi incertae sedis</taxon>
        <taxon>Chytridiomycota</taxon>
        <taxon>Chytridiomycota incertae sedis</taxon>
        <taxon>Chytridiomycetes</taxon>
        <taxon>Spizellomycetales</taxon>
        <taxon>Spizellomycetaceae</taxon>
        <taxon>Spizellomyces</taxon>
    </lineage>
</organism>
<dbReference type="GO" id="GO:0003723">
    <property type="term" value="F:RNA binding"/>
    <property type="evidence" value="ECO:0007669"/>
    <property type="project" value="InterPro"/>
</dbReference>
<dbReference type="Gene3D" id="3.30.420.10">
    <property type="entry name" value="Ribonuclease H-like superfamily/Ribonuclease H"/>
    <property type="match status" value="1"/>
</dbReference>
<dbReference type="OMA" id="ANATIIM"/>
<dbReference type="SMART" id="SM00950">
    <property type="entry name" value="Piwi"/>
    <property type="match status" value="1"/>
</dbReference>
<dbReference type="InterPro" id="IPR032473">
    <property type="entry name" value="Argonaute_Mid_dom"/>
</dbReference>
<dbReference type="FunCoup" id="A0A0L0HV20">
    <property type="interactions" value="235"/>
</dbReference>
<feature type="compositionally biased region" description="Basic and acidic residues" evidence="2">
    <location>
        <begin position="126"/>
        <end position="147"/>
    </location>
</feature>
<name>A0A0L0HV20_SPIPD</name>
<gene>
    <name evidence="5" type="ORF">SPPG_00449</name>
</gene>
<reference evidence="5 6" key="1">
    <citation type="submission" date="2009-08" db="EMBL/GenBank/DDBJ databases">
        <title>The Genome Sequence of Spizellomyces punctatus strain DAOM BR117.</title>
        <authorList>
            <consortium name="The Broad Institute Genome Sequencing Platform"/>
            <person name="Russ C."/>
            <person name="Cuomo C."/>
            <person name="Shea T."/>
            <person name="Young S.K."/>
            <person name="Zeng Q."/>
            <person name="Koehrsen M."/>
            <person name="Haas B."/>
            <person name="Borodovsky M."/>
            <person name="Guigo R."/>
            <person name="Alvarado L."/>
            <person name="Berlin A."/>
            <person name="Bochicchio J."/>
            <person name="Borenstein D."/>
            <person name="Chapman S."/>
            <person name="Chen Z."/>
            <person name="Engels R."/>
            <person name="Freedman E."/>
            <person name="Gellesch M."/>
            <person name="Goldberg J."/>
            <person name="Griggs A."/>
            <person name="Gujja S."/>
            <person name="Heiman D."/>
            <person name="Hepburn T."/>
            <person name="Howarth C."/>
            <person name="Jen D."/>
            <person name="Larson L."/>
            <person name="Lewis B."/>
            <person name="Mehta T."/>
            <person name="Park D."/>
            <person name="Pearson M."/>
            <person name="Roberts A."/>
            <person name="Saif S."/>
            <person name="Shenoy N."/>
            <person name="Sisk P."/>
            <person name="Stolte C."/>
            <person name="Sykes S."/>
            <person name="Thomson T."/>
            <person name="Walk T."/>
            <person name="White J."/>
            <person name="Yandava C."/>
            <person name="Burger G."/>
            <person name="Gray M.W."/>
            <person name="Holland P.W.H."/>
            <person name="King N."/>
            <person name="Lang F.B.F."/>
            <person name="Roger A.J."/>
            <person name="Ruiz-Trillo I."/>
            <person name="Lander E."/>
            <person name="Nusbaum C."/>
        </authorList>
    </citation>
    <scope>NUCLEOTIDE SEQUENCE [LARGE SCALE GENOMIC DNA]</scope>
    <source>
        <strain evidence="5 6">DAOM BR117</strain>
    </source>
</reference>
<dbReference type="EMBL" id="KQ257450">
    <property type="protein sequence ID" value="KND04745.1"/>
    <property type="molecule type" value="Genomic_DNA"/>
</dbReference>
<dbReference type="InterPro" id="IPR003100">
    <property type="entry name" value="PAZ_dom"/>
</dbReference>
<feature type="region of interest" description="Disordered" evidence="2">
    <location>
        <begin position="119"/>
        <end position="147"/>
    </location>
</feature>